<evidence type="ECO:0000313" key="3">
    <source>
        <dbReference type="EMBL" id="RAK95964.1"/>
    </source>
</evidence>
<evidence type="ECO:0000256" key="1">
    <source>
        <dbReference type="SAM" id="MobiDB-lite"/>
    </source>
</evidence>
<evidence type="ECO:0000256" key="2">
    <source>
        <dbReference type="SAM" id="SignalP"/>
    </source>
</evidence>
<dbReference type="AlphaFoldDB" id="A0A395GKP7"/>
<accession>A0A395GKP7</accession>
<proteinExistence type="predicted"/>
<feature type="signal peptide" evidence="2">
    <location>
        <begin position="1"/>
        <end position="29"/>
    </location>
</feature>
<keyword evidence="2" id="KW-0732">Signal</keyword>
<organism evidence="3 4">
    <name type="scientific">Aspergillus ibericus CBS 121593</name>
    <dbReference type="NCBI Taxonomy" id="1448316"/>
    <lineage>
        <taxon>Eukaryota</taxon>
        <taxon>Fungi</taxon>
        <taxon>Dikarya</taxon>
        <taxon>Ascomycota</taxon>
        <taxon>Pezizomycotina</taxon>
        <taxon>Eurotiomycetes</taxon>
        <taxon>Eurotiomycetidae</taxon>
        <taxon>Eurotiales</taxon>
        <taxon>Aspergillaceae</taxon>
        <taxon>Aspergillus</taxon>
        <taxon>Aspergillus subgen. Circumdati</taxon>
    </lineage>
</organism>
<reference evidence="3 4" key="1">
    <citation type="submission" date="2018-02" db="EMBL/GenBank/DDBJ databases">
        <title>The genomes of Aspergillus section Nigri reveals drivers in fungal speciation.</title>
        <authorList>
            <consortium name="DOE Joint Genome Institute"/>
            <person name="Vesth T.C."/>
            <person name="Nybo J."/>
            <person name="Theobald S."/>
            <person name="Brandl J."/>
            <person name="Frisvad J.C."/>
            <person name="Nielsen K.F."/>
            <person name="Lyhne E.K."/>
            <person name="Kogle M.E."/>
            <person name="Kuo A."/>
            <person name="Riley R."/>
            <person name="Clum A."/>
            <person name="Nolan M."/>
            <person name="Lipzen A."/>
            <person name="Salamov A."/>
            <person name="Henrissat B."/>
            <person name="Wiebenga A."/>
            <person name="De vries R.P."/>
            <person name="Grigoriev I.V."/>
            <person name="Mortensen U.H."/>
            <person name="Andersen M.R."/>
            <person name="Baker S.E."/>
        </authorList>
    </citation>
    <scope>NUCLEOTIDE SEQUENCE [LARGE SCALE GENOMIC DNA]</scope>
    <source>
        <strain evidence="3 4">CBS 121593</strain>
    </source>
</reference>
<feature type="region of interest" description="Disordered" evidence="1">
    <location>
        <begin position="39"/>
        <end position="91"/>
    </location>
</feature>
<protein>
    <submittedName>
        <fullName evidence="3">Uncharacterized protein</fullName>
    </submittedName>
</protein>
<gene>
    <name evidence="3" type="ORF">BO80DRAFT_505780</name>
</gene>
<dbReference type="OrthoDB" id="1896086at2759"/>
<evidence type="ECO:0000313" key="4">
    <source>
        <dbReference type="Proteomes" id="UP000249402"/>
    </source>
</evidence>
<sequence>MSYSASPSKKLALYLFCLFWLYSSQFAFAAPHNTEDHQAHAVARRTHKASSTPKNPFKTPFDTDSGASSSDSSDEDIAPTDDGPTSDRSPGLGIEFEASGFIFKSGTCKLKGTLASKGKAISGHTNTYWSLTVDTTGEVEGKLAGEYILNGKNIKLGAGTAATAAENVQKDLVKWNPHATMSGNSFDLLDPVSSECKTWKVADPSSSGGYKSLLWQVQATAPMPLAAIYTLFELAKGPDRKHDPLLAEHTRHLNRMVWVNSKFFQNAPQGNQATGVTKNTLAFFSLILSYVKPSSTAGDSLKFRSPIMPRTDFVTLYNAVKSNIKGENLYELVLALLCFKNDGEEVELDTIWCDGTVKAPKLLSSKDDQLTFQIDGHSQLSGFPDKTSFTLQEWMDGLQGTGTMTAKVNQALKKADAKSTRTDKSPVDLMAVFDRWYDGQIGAYGSTQEHLYANNKQSVPLFEFRNLEGIKDDKFKTRVSEIEERVIYYHKHHAT</sequence>
<feature type="compositionally biased region" description="Low complexity" evidence="1">
    <location>
        <begin position="62"/>
        <end position="71"/>
    </location>
</feature>
<name>A0A395GKP7_9EURO</name>
<dbReference type="VEuPathDB" id="FungiDB:BO80DRAFT_505780"/>
<dbReference type="GeneID" id="37229375"/>
<keyword evidence="4" id="KW-1185">Reference proteome</keyword>
<feature type="chain" id="PRO_5017314481" evidence="2">
    <location>
        <begin position="30"/>
        <end position="495"/>
    </location>
</feature>
<dbReference type="RefSeq" id="XP_025570292.1">
    <property type="nucleotide sequence ID" value="XM_025724510.1"/>
</dbReference>
<dbReference type="Proteomes" id="UP000249402">
    <property type="component" value="Unassembled WGS sequence"/>
</dbReference>
<dbReference type="EMBL" id="KZ824482">
    <property type="protein sequence ID" value="RAK95964.1"/>
    <property type="molecule type" value="Genomic_DNA"/>
</dbReference>